<dbReference type="CDD" id="cd01668">
    <property type="entry name" value="TGS_RSH"/>
    <property type="match status" value="1"/>
</dbReference>
<dbReference type="SUPFAM" id="SSF109604">
    <property type="entry name" value="HD-domain/PDEase-like"/>
    <property type="match status" value="1"/>
</dbReference>
<dbReference type="CDD" id="cd05399">
    <property type="entry name" value="NT_Rel-Spo_like"/>
    <property type="match status" value="1"/>
</dbReference>
<proteinExistence type="inferred from homology"/>
<dbReference type="NCBIfam" id="TIGR00691">
    <property type="entry name" value="spoT_relA"/>
    <property type="match status" value="1"/>
</dbReference>
<dbReference type="Gene3D" id="1.10.3210.10">
    <property type="entry name" value="Hypothetical protein af1432"/>
    <property type="match status" value="1"/>
</dbReference>
<dbReference type="SMART" id="SM00954">
    <property type="entry name" value="RelA_SpoT"/>
    <property type="match status" value="1"/>
</dbReference>
<dbReference type="STRING" id="1291764.GCA_001311235_02339"/>
<evidence type="ECO:0000259" key="8">
    <source>
        <dbReference type="PROSITE" id="PS51880"/>
    </source>
</evidence>
<dbReference type="EC" id="2.7.6.5" evidence="2"/>
<comment type="catalytic activity">
    <reaction evidence="4">
        <text>GTP + ATP = guanosine 3'-diphosphate 5'-triphosphate + AMP</text>
        <dbReference type="Rhea" id="RHEA:22088"/>
        <dbReference type="ChEBI" id="CHEBI:30616"/>
        <dbReference type="ChEBI" id="CHEBI:37565"/>
        <dbReference type="ChEBI" id="CHEBI:142410"/>
        <dbReference type="ChEBI" id="CHEBI:456215"/>
        <dbReference type="EC" id="2.7.6.5"/>
    </reaction>
</comment>
<protein>
    <recommendedName>
        <fullName evidence="2">GTP diphosphokinase</fullName>
        <ecNumber evidence="2">2.7.6.5</ecNumber>
    </recommendedName>
</protein>
<feature type="domain" description="ACT" evidence="6">
    <location>
        <begin position="666"/>
        <end position="741"/>
    </location>
</feature>
<dbReference type="Pfam" id="PF13291">
    <property type="entry name" value="ACT_4"/>
    <property type="match status" value="1"/>
</dbReference>
<dbReference type="InterPro" id="IPR007685">
    <property type="entry name" value="RelA_SpoT"/>
</dbReference>
<dbReference type="PANTHER" id="PTHR21262:SF31">
    <property type="entry name" value="GTP PYROPHOSPHOKINASE"/>
    <property type="match status" value="1"/>
</dbReference>
<dbReference type="InterPro" id="IPR012675">
    <property type="entry name" value="Beta-grasp_dom_sf"/>
</dbReference>
<dbReference type="GO" id="GO:0016787">
    <property type="term" value="F:hydrolase activity"/>
    <property type="evidence" value="ECO:0007669"/>
    <property type="project" value="UniProtKB-KW"/>
</dbReference>
<dbReference type="InterPro" id="IPR033655">
    <property type="entry name" value="TGS_RelA/SpoT"/>
</dbReference>
<dbReference type="Gene3D" id="3.30.70.260">
    <property type="match status" value="1"/>
</dbReference>
<evidence type="ECO:0000259" key="6">
    <source>
        <dbReference type="PROSITE" id="PS51671"/>
    </source>
</evidence>
<comment type="similarity">
    <text evidence="5">Belongs to the relA/spoT family.</text>
</comment>
<dbReference type="Gene3D" id="3.30.460.10">
    <property type="entry name" value="Beta Polymerase, domain 2"/>
    <property type="match status" value="1"/>
</dbReference>
<evidence type="ECO:0000259" key="7">
    <source>
        <dbReference type="PROSITE" id="PS51831"/>
    </source>
</evidence>
<dbReference type="Pfam" id="PF13328">
    <property type="entry name" value="HD_4"/>
    <property type="match status" value="1"/>
</dbReference>
<dbReference type="FunFam" id="3.30.460.10:FF:000001">
    <property type="entry name" value="GTP pyrophosphokinase RelA"/>
    <property type="match status" value="1"/>
</dbReference>
<dbReference type="GO" id="GO:0005525">
    <property type="term" value="F:GTP binding"/>
    <property type="evidence" value="ECO:0007669"/>
    <property type="project" value="UniProtKB-KW"/>
</dbReference>
<evidence type="ECO:0000313" key="9">
    <source>
        <dbReference type="EMBL" id="PCS00193.1"/>
    </source>
</evidence>
<evidence type="ECO:0000256" key="2">
    <source>
        <dbReference type="ARBA" id="ARBA00013251"/>
    </source>
</evidence>
<dbReference type="Pfam" id="PF04607">
    <property type="entry name" value="RelA_SpoT"/>
    <property type="match status" value="1"/>
</dbReference>
<dbReference type="SUPFAM" id="SSF55021">
    <property type="entry name" value="ACT-like"/>
    <property type="match status" value="1"/>
</dbReference>
<dbReference type="PROSITE" id="PS51880">
    <property type="entry name" value="TGS"/>
    <property type="match status" value="1"/>
</dbReference>
<dbReference type="Pfam" id="PF19296">
    <property type="entry name" value="RelA_AH_RIS"/>
    <property type="match status" value="1"/>
</dbReference>
<keyword evidence="3" id="KW-0342">GTP-binding</keyword>
<dbReference type="Pfam" id="PF02824">
    <property type="entry name" value="TGS"/>
    <property type="match status" value="1"/>
</dbReference>
<sequence length="741" mass="84325">MMPSEPILTGAQVVAMTEKYMNEKDVILVRRALDCAAIAHADQYRASGEAYIVHPTQVAGILAKLKLDAVTVACGFLHDVVEDTNFLSIDLRELFGNEIADIVEGVTKIGKVEYLSREKQQAETHRKLLMAMSKDIRVILVKLADRLHNMRTLKHLRPDKQKRISRETMDIYAPLADKLGIASIKWELEDLSFRYLDEQEFYRIRGLMNDKRANREQLVNEIISKLNERLASAGVEGEEIYGRPKHIYSIYRKMHDKKKRFDEIYDLIAIRCITETTSDVYTTLGYIHDLWKPMPGRFKDYIANPKANGYQSVHTTVYGPKGPIEFQIRTREMHQIAEYGVAAHWAYKQGVKSKVNVHEISETLNWIHEIVELREDAGDSAEDFVKAVQEDILSDKIYVFAPDGAVQELPAGSGPIDFAYNIHTQVGDHATGAKINGRMQPLTYVLKTGDRVEIITSKSSFGPSRDWVNLVKTNKARNKIKQFFKNQDKETSVNKGHELLLNALEDMGYVPNQYLDKKHLDDLFNKTSYRNIDALYAAIGFGEISATTIANRLTEDERRRVERERQKVESEQLMNGEVKREGKNVMKIRHDGGVSVSGIDSLLVRIAKCCNPVPGDKIIGYITKGRGVSIHRDDCQNVRNQEDFDKRLVEVEWDDEDNNVKEYIANIDVYGFNRPGLLNDVMQVLSNATKNLISINAQPTKDRKMANIHIAIGIKNLSELTLIVDKIKMTPDVYSVKRTNA</sequence>
<dbReference type="CDD" id="cd00077">
    <property type="entry name" value="HDc"/>
    <property type="match status" value="1"/>
</dbReference>
<dbReference type="UniPathway" id="UPA00908">
    <property type="reaction ID" value="UER00884"/>
</dbReference>
<dbReference type="FunFam" id="3.10.20.30:FF:000002">
    <property type="entry name" value="GTP pyrophosphokinase (RelA/SpoT)"/>
    <property type="match status" value="1"/>
</dbReference>
<keyword evidence="10" id="KW-1185">Reference proteome</keyword>
<dbReference type="Proteomes" id="UP000218181">
    <property type="component" value="Unassembled WGS sequence"/>
</dbReference>
<dbReference type="GO" id="GO:0008728">
    <property type="term" value="F:GTP diphosphokinase activity"/>
    <property type="evidence" value="ECO:0007669"/>
    <property type="project" value="UniProtKB-EC"/>
</dbReference>
<dbReference type="InterPro" id="IPR006674">
    <property type="entry name" value="HD_domain"/>
</dbReference>
<dbReference type="InterPro" id="IPR002912">
    <property type="entry name" value="ACT_dom"/>
</dbReference>
<accession>A0A2A5RLQ1</accession>
<dbReference type="GO" id="GO:0005886">
    <property type="term" value="C:plasma membrane"/>
    <property type="evidence" value="ECO:0007669"/>
    <property type="project" value="TreeGrafter"/>
</dbReference>
<dbReference type="InterPro" id="IPR004811">
    <property type="entry name" value="RelA/Spo_fam"/>
</dbReference>
<organism evidence="9 10">
    <name type="scientific">Lactococcus fujiensis JCM 16395</name>
    <dbReference type="NCBI Taxonomy" id="1291764"/>
    <lineage>
        <taxon>Bacteria</taxon>
        <taxon>Bacillati</taxon>
        <taxon>Bacillota</taxon>
        <taxon>Bacilli</taxon>
        <taxon>Lactobacillales</taxon>
        <taxon>Streptococcaceae</taxon>
        <taxon>Lactococcus</taxon>
    </lineage>
</organism>
<comment type="caution">
    <text evidence="9">The sequence shown here is derived from an EMBL/GenBank/DDBJ whole genome shotgun (WGS) entry which is preliminary data.</text>
</comment>
<dbReference type="CDD" id="cd04876">
    <property type="entry name" value="ACT_RelA-SpoT"/>
    <property type="match status" value="1"/>
</dbReference>
<dbReference type="PROSITE" id="PS51671">
    <property type="entry name" value="ACT"/>
    <property type="match status" value="1"/>
</dbReference>
<evidence type="ECO:0000256" key="5">
    <source>
        <dbReference type="RuleBase" id="RU003847"/>
    </source>
</evidence>
<evidence type="ECO:0000256" key="1">
    <source>
        <dbReference type="ARBA" id="ARBA00004976"/>
    </source>
</evidence>
<dbReference type="InterPro" id="IPR003607">
    <property type="entry name" value="HD/PDEase_dom"/>
</dbReference>
<name>A0A2A5RLQ1_9LACT</name>
<keyword evidence="3" id="KW-0547">Nucleotide-binding</keyword>
<dbReference type="SUPFAM" id="SSF81271">
    <property type="entry name" value="TGS-like"/>
    <property type="match status" value="1"/>
</dbReference>
<evidence type="ECO:0000256" key="4">
    <source>
        <dbReference type="ARBA" id="ARBA00048244"/>
    </source>
</evidence>
<dbReference type="GO" id="GO:0015970">
    <property type="term" value="P:guanosine tetraphosphate biosynthetic process"/>
    <property type="evidence" value="ECO:0007669"/>
    <property type="project" value="UniProtKB-UniPathway"/>
</dbReference>
<dbReference type="InterPro" id="IPR004095">
    <property type="entry name" value="TGS"/>
</dbReference>
<dbReference type="InterPro" id="IPR045600">
    <property type="entry name" value="RelA/SpoT_AH_RIS"/>
</dbReference>
<comment type="function">
    <text evidence="5">In eubacteria ppGpp (guanosine 3'-diphosphate 5'-diphosphate) is a mediator of the stringent response that coordinates a variety of cellular activities in response to changes in nutritional abundance.</text>
</comment>
<evidence type="ECO:0000256" key="3">
    <source>
        <dbReference type="ARBA" id="ARBA00023134"/>
    </source>
</evidence>
<dbReference type="FunFam" id="1.10.3210.10:FF:000001">
    <property type="entry name" value="GTP pyrophosphokinase RelA"/>
    <property type="match status" value="1"/>
</dbReference>
<dbReference type="EMBL" id="JXJU01000005">
    <property type="protein sequence ID" value="PCS00193.1"/>
    <property type="molecule type" value="Genomic_DNA"/>
</dbReference>
<dbReference type="SUPFAM" id="SSF81301">
    <property type="entry name" value="Nucleotidyltransferase"/>
    <property type="match status" value="1"/>
</dbReference>
<feature type="domain" description="TGS" evidence="8">
    <location>
        <begin position="395"/>
        <end position="456"/>
    </location>
</feature>
<dbReference type="AlphaFoldDB" id="A0A2A5RLQ1"/>
<dbReference type="PROSITE" id="PS51831">
    <property type="entry name" value="HD"/>
    <property type="match status" value="1"/>
</dbReference>
<evidence type="ECO:0000313" key="10">
    <source>
        <dbReference type="Proteomes" id="UP000218181"/>
    </source>
</evidence>
<dbReference type="InterPro" id="IPR045865">
    <property type="entry name" value="ACT-like_dom_sf"/>
</dbReference>
<dbReference type="Gene3D" id="3.10.20.30">
    <property type="match status" value="1"/>
</dbReference>
<dbReference type="InterPro" id="IPR012676">
    <property type="entry name" value="TGS-like"/>
</dbReference>
<comment type="pathway">
    <text evidence="1">Purine metabolism; ppGpp biosynthesis; ppGpp from GTP: step 1/2.</text>
</comment>
<dbReference type="InterPro" id="IPR043519">
    <property type="entry name" value="NT_sf"/>
</dbReference>
<gene>
    <name evidence="9" type="ORF">RT41_GL001504</name>
</gene>
<reference evidence="9 10" key="1">
    <citation type="submission" date="2014-12" db="EMBL/GenBank/DDBJ databases">
        <title>Draft genome sequences of 10 type strains of Lactococcus.</title>
        <authorList>
            <person name="Sun Z."/>
            <person name="Zhong Z."/>
            <person name="Liu W."/>
            <person name="Zhang W."/>
            <person name="Zhang H."/>
        </authorList>
    </citation>
    <scope>NUCLEOTIDE SEQUENCE [LARGE SCALE GENOMIC DNA]</scope>
    <source>
        <strain evidence="9 10">JCM 16395</strain>
    </source>
</reference>
<feature type="domain" description="HD" evidence="7">
    <location>
        <begin position="51"/>
        <end position="150"/>
    </location>
</feature>
<dbReference type="PANTHER" id="PTHR21262">
    <property type="entry name" value="GUANOSINE-3',5'-BIS DIPHOSPHATE 3'-PYROPHOSPHOHYDROLASE"/>
    <property type="match status" value="1"/>
</dbReference>
<keyword evidence="9" id="KW-0378">Hydrolase</keyword>
<dbReference type="SMART" id="SM00471">
    <property type="entry name" value="HDc"/>
    <property type="match status" value="1"/>
</dbReference>